<dbReference type="InterPro" id="IPR015422">
    <property type="entry name" value="PyrdxlP-dep_Trfase_small"/>
</dbReference>
<keyword evidence="11" id="KW-1185">Reference proteome</keyword>
<dbReference type="InterPro" id="IPR020578">
    <property type="entry name" value="Aminotrans_V_PyrdxlP_BS"/>
</dbReference>
<evidence type="ECO:0000256" key="2">
    <source>
        <dbReference type="ARBA" id="ARBA00002824"/>
    </source>
</evidence>
<evidence type="ECO:0000313" key="11">
    <source>
        <dbReference type="Proteomes" id="UP000428260"/>
    </source>
</evidence>
<dbReference type="InterPro" id="IPR015421">
    <property type="entry name" value="PyrdxlP-dep_Trfase_major"/>
</dbReference>
<dbReference type="GO" id="GO:0031071">
    <property type="term" value="F:cysteine desulfurase activity"/>
    <property type="evidence" value="ECO:0007669"/>
    <property type="project" value="UniProtKB-UniRule"/>
</dbReference>
<evidence type="ECO:0000256" key="4">
    <source>
        <dbReference type="ARBA" id="ARBA00022679"/>
    </source>
</evidence>
<dbReference type="AlphaFoldDB" id="A0A6I6JQU4"/>
<sequence length="405" mass="45527">MDYDIQKIRSYFPVLNQKVYNKPFVYFDNAASAQKPVQVLMTEERLHNDFYGNIHRAAHYMADQATIEFEAVRIKIQKFIKAEVREEIIFTKGTTESVNLVAHSFGEKYIQEGDEIIVSEMEHHSNIVPWQLVAGRKNATVIKLPFTDSGELQLDVLEKMINPKTKIIALAHVSNVLGTINPVEKIIEIAHSKNVPVFIDGAQAVQHIPVDVQKLDVDFYAFSAHKMYGPNGVGVLYGKRKWLDEMPPYQGGGEMISEVSFEKTTFNEIPYKFEAGTPNITSVVSFGSAIDLITEIGLQDIGKWEQDILAYAASKLKEISGIKIYGEAPEKSGVISFNVGNTHPYDIGMLLDKMGIAVRTGHHCADPVMQHYKVPGTIRISFGMYNTKEEVDLFIEALKRVLVML</sequence>
<dbReference type="GO" id="GO:0030170">
    <property type="term" value="F:pyridoxal phosphate binding"/>
    <property type="evidence" value="ECO:0007669"/>
    <property type="project" value="UniProtKB-UniRule"/>
</dbReference>
<dbReference type="GO" id="GO:0006534">
    <property type="term" value="P:cysteine metabolic process"/>
    <property type="evidence" value="ECO:0007669"/>
    <property type="project" value="UniProtKB-UniRule"/>
</dbReference>
<organism evidence="10 11">
    <name type="scientific">Maribellus comscasis</name>
    <dbReference type="NCBI Taxonomy" id="2681766"/>
    <lineage>
        <taxon>Bacteria</taxon>
        <taxon>Pseudomonadati</taxon>
        <taxon>Bacteroidota</taxon>
        <taxon>Bacteroidia</taxon>
        <taxon>Marinilabiliales</taxon>
        <taxon>Prolixibacteraceae</taxon>
        <taxon>Maribellus</taxon>
    </lineage>
</organism>
<comment type="catalytic activity">
    <reaction evidence="6 8">
        <text>(sulfur carrier)-H + L-cysteine = (sulfur carrier)-SH + L-alanine</text>
        <dbReference type="Rhea" id="RHEA:43892"/>
        <dbReference type="Rhea" id="RHEA-COMP:14737"/>
        <dbReference type="Rhea" id="RHEA-COMP:14739"/>
        <dbReference type="ChEBI" id="CHEBI:29917"/>
        <dbReference type="ChEBI" id="CHEBI:35235"/>
        <dbReference type="ChEBI" id="CHEBI:57972"/>
        <dbReference type="ChEBI" id="CHEBI:64428"/>
        <dbReference type="EC" id="2.8.1.7"/>
    </reaction>
</comment>
<dbReference type="SUPFAM" id="SSF53383">
    <property type="entry name" value="PLP-dependent transferases"/>
    <property type="match status" value="1"/>
</dbReference>
<dbReference type="KEGG" id="mcos:GM418_07760"/>
<dbReference type="Pfam" id="PF00266">
    <property type="entry name" value="Aminotran_5"/>
    <property type="match status" value="1"/>
</dbReference>
<dbReference type="EC" id="2.8.1.7" evidence="8"/>
<comment type="cofactor">
    <cofactor evidence="1 7">
        <name>pyridoxal 5'-phosphate</name>
        <dbReference type="ChEBI" id="CHEBI:597326"/>
    </cofactor>
</comment>
<dbReference type="PIRSF" id="PIRSF005572">
    <property type="entry name" value="NifS"/>
    <property type="match status" value="1"/>
</dbReference>
<gene>
    <name evidence="10" type="primary">sufS</name>
    <name evidence="10" type="ORF">GM418_07760</name>
</gene>
<dbReference type="EMBL" id="CP046401">
    <property type="protein sequence ID" value="QGY43559.1"/>
    <property type="molecule type" value="Genomic_DNA"/>
</dbReference>
<evidence type="ECO:0000259" key="9">
    <source>
        <dbReference type="Pfam" id="PF00266"/>
    </source>
</evidence>
<keyword evidence="4 8" id="KW-0808">Transferase</keyword>
<evidence type="ECO:0000256" key="6">
    <source>
        <dbReference type="ARBA" id="ARBA00050776"/>
    </source>
</evidence>
<evidence type="ECO:0000256" key="8">
    <source>
        <dbReference type="RuleBase" id="RU004506"/>
    </source>
</evidence>
<dbReference type="PROSITE" id="PS00595">
    <property type="entry name" value="AA_TRANSFER_CLASS_5"/>
    <property type="match status" value="1"/>
</dbReference>
<dbReference type="PANTHER" id="PTHR43586">
    <property type="entry name" value="CYSTEINE DESULFURASE"/>
    <property type="match status" value="1"/>
</dbReference>
<evidence type="ECO:0000256" key="1">
    <source>
        <dbReference type="ARBA" id="ARBA00001933"/>
    </source>
</evidence>
<evidence type="ECO:0000313" key="10">
    <source>
        <dbReference type="EMBL" id="QGY43559.1"/>
    </source>
</evidence>
<comment type="similarity">
    <text evidence="3 8">Belongs to the class-V pyridoxal-phosphate-dependent aminotransferase family. Csd subfamily.</text>
</comment>
<evidence type="ECO:0000256" key="3">
    <source>
        <dbReference type="ARBA" id="ARBA00010447"/>
    </source>
</evidence>
<dbReference type="NCBIfam" id="TIGR01979">
    <property type="entry name" value="sufS"/>
    <property type="match status" value="1"/>
</dbReference>
<accession>A0A6I6JQU4</accession>
<proteinExistence type="inferred from homology"/>
<dbReference type="RefSeq" id="WP_158864808.1">
    <property type="nucleotide sequence ID" value="NZ_CP046401.1"/>
</dbReference>
<reference evidence="10 11" key="1">
    <citation type="submission" date="2019-11" db="EMBL/GenBank/DDBJ databases">
        <authorList>
            <person name="Zheng R.K."/>
            <person name="Sun C.M."/>
        </authorList>
    </citation>
    <scope>NUCLEOTIDE SEQUENCE [LARGE SCALE GENOMIC DNA]</scope>
    <source>
        <strain evidence="10 11">WC007</strain>
    </source>
</reference>
<feature type="domain" description="Aminotransferase class V" evidence="9">
    <location>
        <begin position="25"/>
        <end position="394"/>
    </location>
</feature>
<dbReference type="Gene3D" id="3.40.640.10">
    <property type="entry name" value="Type I PLP-dependent aspartate aminotransferase-like (Major domain)"/>
    <property type="match status" value="1"/>
</dbReference>
<evidence type="ECO:0000256" key="7">
    <source>
        <dbReference type="RuleBase" id="RU004504"/>
    </source>
</evidence>
<keyword evidence="5 8" id="KW-0663">Pyridoxal phosphate</keyword>
<dbReference type="InterPro" id="IPR000192">
    <property type="entry name" value="Aminotrans_V_dom"/>
</dbReference>
<dbReference type="InterPro" id="IPR010970">
    <property type="entry name" value="Cys_dSase_SufS"/>
</dbReference>
<protein>
    <recommendedName>
        <fullName evidence="8">Cysteine desulfurase</fullName>
        <ecNumber evidence="8">2.8.1.7</ecNumber>
    </recommendedName>
</protein>
<dbReference type="PANTHER" id="PTHR43586:SF8">
    <property type="entry name" value="CYSTEINE DESULFURASE 1, CHLOROPLASTIC"/>
    <property type="match status" value="1"/>
</dbReference>
<dbReference type="Gene3D" id="3.90.1150.10">
    <property type="entry name" value="Aspartate Aminotransferase, domain 1"/>
    <property type="match status" value="1"/>
</dbReference>
<dbReference type="InterPro" id="IPR015424">
    <property type="entry name" value="PyrdxlP-dep_Trfase"/>
</dbReference>
<comment type="function">
    <text evidence="2 8">Catalyzes the removal of elemental sulfur and selenium atoms from L-cysteine, L-cystine, L-selenocysteine, and L-selenocystine to produce L-alanine.</text>
</comment>
<dbReference type="InterPro" id="IPR016454">
    <property type="entry name" value="Cysteine_dSase"/>
</dbReference>
<evidence type="ECO:0000256" key="5">
    <source>
        <dbReference type="ARBA" id="ARBA00022898"/>
    </source>
</evidence>
<name>A0A6I6JQU4_9BACT</name>
<dbReference type="Proteomes" id="UP000428260">
    <property type="component" value="Chromosome"/>
</dbReference>
<dbReference type="CDD" id="cd06453">
    <property type="entry name" value="SufS_like"/>
    <property type="match status" value="1"/>
</dbReference>